<feature type="DNA-binding region" description="H-T-H motif" evidence="2">
    <location>
        <begin position="41"/>
        <end position="60"/>
    </location>
</feature>
<dbReference type="OrthoDB" id="3210235at2"/>
<evidence type="ECO:0000313" key="6">
    <source>
        <dbReference type="Proteomes" id="UP000247602"/>
    </source>
</evidence>
<feature type="compositionally biased region" description="Basic residues" evidence="3">
    <location>
        <begin position="1"/>
        <end position="12"/>
    </location>
</feature>
<proteinExistence type="predicted"/>
<dbReference type="InterPro" id="IPR001647">
    <property type="entry name" value="HTH_TetR"/>
</dbReference>
<dbReference type="AlphaFoldDB" id="A0A323V4R9"/>
<dbReference type="InterPro" id="IPR036271">
    <property type="entry name" value="Tet_transcr_reg_TetR-rel_C_sf"/>
</dbReference>
<dbReference type="PANTHER" id="PTHR30055">
    <property type="entry name" value="HTH-TYPE TRANSCRIPTIONAL REGULATOR RUTR"/>
    <property type="match status" value="1"/>
</dbReference>
<dbReference type="Proteomes" id="UP000247602">
    <property type="component" value="Unassembled WGS sequence"/>
</dbReference>
<dbReference type="Pfam" id="PF17920">
    <property type="entry name" value="TetR_C_16"/>
    <property type="match status" value="1"/>
</dbReference>
<evidence type="ECO:0000256" key="3">
    <source>
        <dbReference type="SAM" id="MobiDB-lite"/>
    </source>
</evidence>
<keyword evidence="1 2" id="KW-0238">DNA-binding</keyword>
<feature type="domain" description="HTH tetR-type" evidence="4">
    <location>
        <begin position="18"/>
        <end position="78"/>
    </location>
</feature>
<dbReference type="InterPro" id="IPR041678">
    <property type="entry name" value="TetR_C_16"/>
</dbReference>
<feature type="region of interest" description="Disordered" evidence="3">
    <location>
        <begin position="1"/>
        <end position="20"/>
    </location>
</feature>
<evidence type="ECO:0000256" key="1">
    <source>
        <dbReference type="ARBA" id="ARBA00023125"/>
    </source>
</evidence>
<keyword evidence="6" id="KW-1185">Reference proteome</keyword>
<dbReference type="GO" id="GO:0003700">
    <property type="term" value="F:DNA-binding transcription factor activity"/>
    <property type="evidence" value="ECO:0007669"/>
    <property type="project" value="TreeGrafter"/>
</dbReference>
<dbReference type="SUPFAM" id="SSF48498">
    <property type="entry name" value="Tetracyclin repressor-like, C-terminal domain"/>
    <property type="match status" value="1"/>
</dbReference>
<dbReference type="Pfam" id="PF00440">
    <property type="entry name" value="TetR_N"/>
    <property type="match status" value="1"/>
</dbReference>
<organism evidence="5 6">
    <name type="scientific">Modestobacter versicolor</name>
    <dbReference type="NCBI Taxonomy" id="429133"/>
    <lineage>
        <taxon>Bacteria</taxon>
        <taxon>Bacillati</taxon>
        <taxon>Actinomycetota</taxon>
        <taxon>Actinomycetes</taxon>
        <taxon>Geodermatophilales</taxon>
        <taxon>Geodermatophilaceae</taxon>
        <taxon>Modestobacter</taxon>
    </lineage>
</organism>
<comment type="caution">
    <text evidence="5">The sequence shown here is derived from an EMBL/GenBank/DDBJ whole genome shotgun (WGS) entry which is preliminary data.</text>
</comment>
<dbReference type="PROSITE" id="PS50977">
    <property type="entry name" value="HTH_TETR_2"/>
    <property type="match status" value="1"/>
</dbReference>
<gene>
    <name evidence="5" type="ORF">DMO24_18705</name>
</gene>
<dbReference type="PRINTS" id="PR00455">
    <property type="entry name" value="HTHTETR"/>
</dbReference>
<dbReference type="Gene3D" id="1.10.10.60">
    <property type="entry name" value="Homeodomain-like"/>
    <property type="match status" value="1"/>
</dbReference>
<accession>A0A323V4R9</accession>
<dbReference type="SUPFAM" id="SSF46689">
    <property type="entry name" value="Homeodomain-like"/>
    <property type="match status" value="1"/>
</dbReference>
<dbReference type="PANTHER" id="PTHR30055:SF235">
    <property type="entry name" value="TRANSCRIPTIONAL REGULATORY PROTEIN"/>
    <property type="match status" value="1"/>
</dbReference>
<dbReference type="InterPro" id="IPR009057">
    <property type="entry name" value="Homeodomain-like_sf"/>
</dbReference>
<dbReference type="EMBL" id="QKNV01000265">
    <property type="protein sequence ID" value="PZA19819.1"/>
    <property type="molecule type" value="Genomic_DNA"/>
</dbReference>
<dbReference type="GO" id="GO:0000976">
    <property type="term" value="F:transcription cis-regulatory region binding"/>
    <property type="evidence" value="ECO:0007669"/>
    <property type="project" value="TreeGrafter"/>
</dbReference>
<evidence type="ECO:0000313" key="5">
    <source>
        <dbReference type="EMBL" id="PZA19819.1"/>
    </source>
</evidence>
<protein>
    <submittedName>
        <fullName evidence="5">TetR/AcrR family transcriptional regulator</fullName>
    </submittedName>
</protein>
<evidence type="ECO:0000259" key="4">
    <source>
        <dbReference type="PROSITE" id="PS50977"/>
    </source>
</evidence>
<sequence>MSQPARRARPTGRRPGNPDTREAVLAAARTAFAEKGFDGASIRVIATAAGVDPALVHHYFGSKDKLFLAAIEAPADPADLLPELLAGGTADLGANVVRLLLRVWDGPARAAGLALVRSAVSNEWAARLLREFLVSQVLRRVVGTLGLSPAEAQARGSLVASQLIGVVMGRYVLQVEPLASASADELAAAVGPTVQRYLTGDVDLRGMVPGTP</sequence>
<name>A0A323V4R9_9ACTN</name>
<reference evidence="5 6" key="1">
    <citation type="submission" date="2018-06" db="EMBL/GenBank/DDBJ databases">
        <title>Draft genome sequence of Modestobacter versicolor CP153-2.</title>
        <authorList>
            <person name="Gundlapally S.R."/>
        </authorList>
    </citation>
    <scope>NUCLEOTIDE SEQUENCE [LARGE SCALE GENOMIC DNA]</scope>
    <source>
        <strain evidence="5 6">CP153-2</strain>
    </source>
</reference>
<evidence type="ECO:0000256" key="2">
    <source>
        <dbReference type="PROSITE-ProRule" id="PRU00335"/>
    </source>
</evidence>
<dbReference type="InterPro" id="IPR050109">
    <property type="entry name" value="HTH-type_TetR-like_transc_reg"/>
</dbReference>
<dbReference type="Gene3D" id="1.10.357.10">
    <property type="entry name" value="Tetracycline Repressor, domain 2"/>
    <property type="match status" value="1"/>
</dbReference>